<accession>A0A6C0CQB4</accession>
<dbReference type="CDD" id="cd20921">
    <property type="entry name" value="polyA_pol_Pycodna"/>
    <property type="match status" value="1"/>
</dbReference>
<feature type="compositionally biased region" description="Basic residues" evidence="8">
    <location>
        <begin position="452"/>
        <end position="482"/>
    </location>
</feature>
<evidence type="ECO:0000256" key="1">
    <source>
        <dbReference type="ARBA" id="ARBA00004328"/>
    </source>
</evidence>
<keyword evidence="5" id="KW-0067">ATP-binding</keyword>
<organism evidence="10">
    <name type="scientific">viral metagenome</name>
    <dbReference type="NCBI Taxonomy" id="1070528"/>
    <lineage>
        <taxon>unclassified sequences</taxon>
        <taxon>metagenomes</taxon>
        <taxon>organismal metagenomes</taxon>
    </lineage>
</organism>
<keyword evidence="3" id="KW-0808">Transferase</keyword>
<keyword evidence="6" id="KW-0946">Virion</keyword>
<evidence type="ECO:0000256" key="5">
    <source>
        <dbReference type="ARBA" id="ARBA00022840"/>
    </source>
</evidence>
<dbReference type="GO" id="GO:0044423">
    <property type="term" value="C:virion component"/>
    <property type="evidence" value="ECO:0007669"/>
    <property type="project" value="UniProtKB-KW"/>
</dbReference>
<dbReference type="GO" id="GO:0005524">
    <property type="term" value="F:ATP binding"/>
    <property type="evidence" value="ECO:0007669"/>
    <property type="project" value="UniProtKB-KW"/>
</dbReference>
<dbReference type="AlphaFoldDB" id="A0A6C0CQB4"/>
<keyword evidence="2" id="KW-0507">mRNA processing</keyword>
<protein>
    <recommendedName>
        <fullName evidence="9">Poly(A) polymerase catalytic subunit domain-containing protein</fullName>
    </recommendedName>
</protein>
<evidence type="ECO:0000256" key="8">
    <source>
        <dbReference type="SAM" id="MobiDB-lite"/>
    </source>
</evidence>
<reference evidence="10" key="1">
    <citation type="journal article" date="2020" name="Nature">
        <title>Giant virus diversity and host interactions through global metagenomics.</title>
        <authorList>
            <person name="Schulz F."/>
            <person name="Roux S."/>
            <person name="Paez-Espino D."/>
            <person name="Jungbluth S."/>
            <person name="Walsh D.A."/>
            <person name="Denef V.J."/>
            <person name="McMahon K.D."/>
            <person name="Konstantinidis K.T."/>
            <person name="Eloe-Fadrosh E.A."/>
            <person name="Kyrpides N.C."/>
            <person name="Woyke T."/>
        </authorList>
    </citation>
    <scope>NUCLEOTIDE SEQUENCE</scope>
    <source>
        <strain evidence="10">GVMAG-M-3300021425-30</strain>
    </source>
</reference>
<evidence type="ECO:0000256" key="7">
    <source>
        <dbReference type="ARBA" id="ARBA00023163"/>
    </source>
</evidence>
<evidence type="ECO:0000313" key="10">
    <source>
        <dbReference type="EMBL" id="QHT06483.1"/>
    </source>
</evidence>
<sequence>MYILSNVYIYIMSACKKNLTFQEKELAILRMAVDLAEEKAGRKIAQSEEVKKIIDIVENFLRRKKLICYGGTAINNILPVGDQFYNKDVEIPDYDFFSHSALTDAKELADIYAEAGYTDVEAKSGVHHGTFKVYVNFIPVADITYIPKELFKSLTREAIKVNGILYSPPNYLRMGMYLELSRPRGDVSRWEKVLKRLVLLNKNYPMANPKCNHIDFMRSFEGNDNETNEIYKIVRNSFTDQGLVFFGGYASSLYSNYMPKNKREMFNRKNPDFDVLSEDPETSATILKERLQDEGFENVKIHKHPGFGEIISEHYEVAIDTDTVAFIYKPLACHSYNIIRFGGKKVKVATIDTMLSFFLAFLYANRPYYEHDRIICMSQYLFKVQAKNRLKQKGVLKRFSLKCVGNQKTLEDSRQEKSKMFEKLKHKRGSKEYDEWFLRYAPGEKKAIKATGKAKKHYKKKKTRRKINKKKRGTRKKNILGF</sequence>
<comment type="subcellular location">
    <subcellularLocation>
        <location evidence="1">Virion</location>
    </subcellularLocation>
</comment>
<feature type="domain" description="Poly(A) polymerase catalytic subunit" evidence="9">
    <location>
        <begin position="55"/>
        <end position="184"/>
    </location>
</feature>
<feature type="region of interest" description="Disordered" evidence="8">
    <location>
        <begin position="449"/>
        <end position="482"/>
    </location>
</feature>
<dbReference type="EMBL" id="MN739469">
    <property type="protein sequence ID" value="QHT06483.1"/>
    <property type="molecule type" value="Genomic_DNA"/>
</dbReference>
<dbReference type="Pfam" id="PF19244">
    <property type="entry name" value="Poly_A_pol_cat"/>
    <property type="match status" value="1"/>
</dbReference>
<name>A0A6C0CQB4_9ZZZZ</name>
<evidence type="ECO:0000259" key="9">
    <source>
        <dbReference type="Pfam" id="PF19244"/>
    </source>
</evidence>
<evidence type="ECO:0000256" key="2">
    <source>
        <dbReference type="ARBA" id="ARBA00022664"/>
    </source>
</evidence>
<dbReference type="InterPro" id="IPR045355">
    <property type="entry name" value="PolyA_pol_cat_su"/>
</dbReference>
<evidence type="ECO:0000256" key="3">
    <source>
        <dbReference type="ARBA" id="ARBA00022679"/>
    </source>
</evidence>
<proteinExistence type="predicted"/>
<evidence type="ECO:0000256" key="6">
    <source>
        <dbReference type="ARBA" id="ARBA00022844"/>
    </source>
</evidence>
<keyword evidence="4" id="KW-0547">Nucleotide-binding</keyword>
<dbReference type="GO" id="GO:0016740">
    <property type="term" value="F:transferase activity"/>
    <property type="evidence" value="ECO:0007669"/>
    <property type="project" value="UniProtKB-KW"/>
</dbReference>
<evidence type="ECO:0000256" key="4">
    <source>
        <dbReference type="ARBA" id="ARBA00022741"/>
    </source>
</evidence>
<keyword evidence="7" id="KW-0804">Transcription</keyword>
<dbReference type="GO" id="GO:0006397">
    <property type="term" value="P:mRNA processing"/>
    <property type="evidence" value="ECO:0007669"/>
    <property type="project" value="UniProtKB-KW"/>
</dbReference>